<dbReference type="Proteomes" id="UP000248646">
    <property type="component" value="Unassembled WGS sequence"/>
</dbReference>
<organism evidence="1 2">
    <name type="scientific">Psychrobacillus insolitus</name>
    <dbReference type="NCBI Taxonomy" id="1461"/>
    <lineage>
        <taxon>Bacteria</taxon>
        <taxon>Bacillati</taxon>
        <taxon>Bacillota</taxon>
        <taxon>Bacilli</taxon>
        <taxon>Bacillales</taxon>
        <taxon>Bacillaceae</taxon>
        <taxon>Psychrobacillus</taxon>
    </lineage>
</organism>
<reference evidence="1 2" key="1">
    <citation type="submission" date="2018-06" db="EMBL/GenBank/DDBJ databases">
        <title>Genomic Encyclopedia of Type Strains, Phase IV (KMG-IV): sequencing the most valuable type-strain genomes for metagenomic binning, comparative biology and taxonomic classification.</title>
        <authorList>
            <person name="Goeker M."/>
        </authorList>
    </citation>
    <scope>NUCLEOTIDE SEQUENCE [LARGE SCALE GENOMIC DNA]</scope>
    <source>
        <strain evidence="1 2">DSM 5</strain>
    </source>
</reference>
<dbReference type="AlphaFoldDB" id="A0A2W7MLF4"/>
<dbReference type="RefSeq" id="WP_211309973.1">
    <property type="nucleotide sequence ID" value="NZ_QKZI01000001.1"/>
</dbReference>
<evidence type="ECO:0000313" key="1">
    <source>
        <dbReference type="EMBL" id="PZX07997.1"/>
    </source>
</evidence>
<dbReference type="EMBL" id="QKZI01000001">
    <property type="protein sequence ID" value="PZX07997.1"/>
    <property type="molecule type" value="Genomic_DNA"/>
</dbReference>
<name>A0A2W7MLF4_9BACI</name>
<keyword evidence="2" id="KW-1185">Reference proteome</keyword>
<protein>
    <submittedName>
        <fullName evidence="1">Uncharacterized protein</fullName>
    </submittedName>
</protein>
<comment type="caution">
    <text evidence="1">The sequence shown here is derived from an EMBL/GenBank/DDBJ whole genome shotgun (WGS) entry which is preliminary data.</text>
</comment>
<sequence>MQIIEVAFQLFWSAAFELMKPSYSLIIITVGTRLAWYDTLGKTYTTVDYQHFIELVATEIETSLALFKYSIKTAFSYVTENHIINKEVLLLIDIISKL</sequence>
<proteinExistence type="predicted"/>
<accession>A0A2W7MLF4</accession>
<gene>
    <name evidence="1" type="ORF">C7437_1011119</name>
</gene>
<evidence type="ECO:0000313" key="2">
    <source>
        <dbReference type="Proteomes" id="UP000248646"/>
    </source>
</evidence>